<feature type="chain" id="PRO_5042866325" evidence="2">
    <location>
        <begin position="22"/>
        <end position="66"/>
    </location>
</feature>
<evidence type="ECO:0000259" key="3">
    <source>
        <dbReference type="PROSITE" id="PS51670"/>
    </source>
</evidence>
<gene>
    <name evidence="4" type="ORF">GCK32_022330</name>
</gene>
<dbReference type="Proteomes" id="UP001331761">
    <property type="component" value="Unassembled WGS sequence"/>
</dbReference>
<evidence type="ECO:0000313" key="5">
    <source>
        <dbReference type="Proteomes" id="UP001331761"/>
    </source>
</evidence>
<evidence type="ECO:0000313" key="4">
    <source>
        <dbReference type="EMBL" id="KAK5985490.1"/>
    </source>
</evidence>
<dbReference type="InterPro" id="IPR003582">
    <property type="entry name" value="ShKT_dom"/>
</dbReference>
<feature type="domain" description="ShKT" evidence="3">
    <location>
        <begin position="23"/>
        <end position="64"/>
    </location>
</feature>
<dbReference type="Gene3D" id="1.10.10.1940">
    <property type="match status" value="1"/>
</dbReference>
<evidence type="ECO:0000256" key="2">
    <source>
        <dbReference type="SAM" id="SignalP"/>
    </source>
</evidence>
<dbReference type="SMART" id="SM00254">
    <property type="entry name" value="ShKT"/>
    <property type="match status" value="1"/>
</dbReference>
<dbReference type="Pfam" id="PF01549">
    <property type="entry name" value="ShK"/>
    <property type="match status" value="1"/>
</dbReference>
<keyword evidence="5" id="KW-1185">Reference proteome</keyword>
<reference evidence="4 5" key="1">
    <citation type="submission" date="2019-10" db="EMBL/GenBank/DDBJ databases">
        <title>Assembly and Annotation for the nematode Trichostrongylus colubriformis.</title>
        <authorList>
            <person name="Martin J."/>
        </authorList>
    </citation>
    <scope>NUCLEOTIDE SEQUENCE [LARGE SCALE GENOMIC DNA]</scope>
    <source>
        <strain evidence="4">G859</strain>
        <tissue evidence="4">Whole worm</tissue>
    </source>
</reference>
<dbReference type="EMBL" id="WIXE01001658">
    <property type="protein sequence ID" value="KAK5985490.1"/>
    <property type="molecule type" value="Genomic_DNA"/>
</dbReference>
<dbReference type="PROSITE" id="PS51670">
    <property type="entry name" value="SHKT"/>
    <property type="match status" value="1"/>
</dbReference>
<sequence>MFVHILCALVLLNAFTTQAESKCADYFDSEKFCWEVKRSGGCNNSKDVLYEEYMEICPKTCGFCRK</sequence>
<comment type="caution">
    <text evidence="1">Lacks conserved residue(s) required for the propagation of feature annotation.</text>
</comment>
<name>A0AAN8G3H4_TRICO</name>
<evidence type="ECO:0000256" key="1">
    <source>
        <dbReference type="PROSITE-ProRule" id="PRU01005"/>
    </source>
</evidence>
<accession>A0AAN8G3H4</accession>
<proteinExistence type="predicted"/>
<dbReference type="AlphaFoldDB" id="A0AAN8G3H4"/>
<organism evidence="4 5">
    <name type="scientific">Trichostrongylus colubriformis</name>
    <name type="common">Black scour worm</name>
    <dbReference type="NCBI Taxonomy" id="6319"/>
    <lineage>
        <taxon>Eukaryota</taxon>
        <taxon>Metazoa</taxon>
        <taxon>Ecdysozoa</taxon>
        <taxon>Nematoda</taxon>
        <taxon>Chromadorea</taxon>
        <taxon>Rhabditida</taxon>
        <taxon>Rhabditina</taxon>
        <taxon>Rhabditomorpha</taxon>
        <taxon>Strongyloidea</taxon>
        <taxon>Trichostrongylidae</taxon>
        <taxon>Trichostrongylus</taxon>
    </lineage>
</organism>
<keyword evidence="2" id="KW-0732">Signal</keyword>
<protein>
    <submittedName>
        <fullName evidence="4">ShTK domain protein</fullName>
    </submittedName>
</protein>
<comment type="caution">
    <text evidence="4">The sequence shown here is derived from an EMBL/GenBank/DDBJ whole genome shotgun (WGS) entry which is preliminary data.</text>
</comment>
<feature type="signal peptide" evidence="2">
    <location>
        <begin position="1"/>
        <end position="21"/>
    </location>
</feature>